<keyword evidence="2" id="KW-1185">Reference proteome</keyword>
<evidence type="ECO:0000313" key="2">
    <source>
        <dbReference type="Proteomes" id="UP001283361"/>
    </source>
</evidence>
<accession>A0AAE1A6Y5</accession>
<evidence type="ECO:0000313" key="1">
    <source>
        <dbReference type="EMBL" id="KAK3782137.1"/>
    </source>
</evidence>
<dbReference type="Proteomes" id="UP001283361">
    <property type="component" value="Unassembled WGS sequence"/>
</dbReference>
<comment type="caution">
    <text evidence="1">The sequence shown here is derived from an EMBL/GenBank/DDBJ whole genome shotgun (WGS) entry which is preliminary data.</text>
</comment>
<dbReference type="AlphaFoldDB" id="A0AAE1A6Y5"/>
<name>A0AAE1A6Y5_9GAST</name>
<sequence length="91" mass="10289">MTSPLPCGGCAVLMDKSLIKTFDVVLEPLFFFSDFTSVLDEFNCFGTRESDMRQARPIYPNSILRVMVRSACIRTLFAPPADMEEVLKFIT</sequence>
<gene>
    <name evidence="1" type="ORF">RRG08_032895</name>
</gene>
<protein>
    <submittedName>
        <fullName evidence="1">Uncharacterized protein</fullName>
    </submittedName>
</protein>
<proteinExistence type="predicted"/>
<dbReference type="EMBL" id="JAWDGP010002535">
    <property type="protein sequence ID" value="KAK3782137.1"/>
    <property type="molecule type" value="Genomic_DNA"/>
</dbReference>
<reference evidence="1" key="1">
    <citation type="journal article" date="2023" name="G3 (Bethesda)">
        <title>A reference genome for the long-term kleptoplast-retaining sea slug Elysia crispata morphotype clarki.</title>
        <authorList>
            <person name="Eastman K.E."/>
            <person name="Pendleton A.L."/>
            <person name="Shaikh M.A."/>
            <person name="Suttiyut T."/>
            <person name="Ogas R."/>
            <person name="Tomko P."/>
            <person name="Gavelis G."/>
            <person name="Widhalm J.R."/>
            <person name="Wisecaver J.H."/>
        </authorList>
    </citation>
    <scope>NUCLEOTIDE SEQUENCE</scope>
    <source>
        <strain evidence="1">ECLA1</strain>
    </source>
</reference>
<organism evidence="1 2">
    <name type="scientific">Elysia crispata</name>
    <name type="common">lettuce slug</name>
    <dbReference type="NCBI Taxonomy" id="231223"/>
    <lineage>
        <taxon>Eukaryota</taxon>
        <taxon>Metazoa</taxon>
        <taxon>Spiralia</taxon>
        <taxon>Lophotrochozoa</taxon>
        <taxon>Mollusca</taxon>
        <taxon>Gastropoda</taxon>
        <taxon>Heterobranchia</taxon>
        <taxon>Euthyneura</taxon>
        <taxon>Panpulmonata</taxon>
        <taxon>Sacoglossa</taxon>
        <taxon>Placobranchoidea</taxon>
        <taxon>Plakobranchidae</taxon>
        <taxon>Elysia</taxon>
    </lineage>
</organism>